<dbReference type="PROSITE" id="PS51187">
    <property type="entry name" value="AUTOINDUCER_SYNTH_2"/>
    <property type="match status" value="1"/>
</dbReference>
<dbReference type="EC" id="2.3.1.184" evidence="1"/>
<comment type="similarity">
    <text evidence="7">Belongs to the autoinducer synthase family.</text>
</comment>
<keyword evidence="9" id="KW-1185">Reference proteome</keyword>
<dbReference type="InterPro" id="IPR016181">
    <property type="entry name" value="Acyl_CoA_acyltransferase"/>
</dbReference>
<evidence type="ECO:0000313" key="8">
    <source>
        <dbReference type="EMBL" id="MFC4667487.1"/>
    </source>
</evidence>
<reference evidence="9" key="1">
    <citation type="journal article" date="2019" name="Int. J. Syst. Evol. Microbiol.">
        <title>The Global Catalogue of Microorganisms (GCM) 10K type strain sequencing project: providing services to taxonomists for standard genome sequencing and annotation.</title>
        <authorList>
            <consortium name="The Broad Institute Genomics Platform"/>
            <consortium name="The Broad Institute Genome Sequencing Center for Infectious Disease"/>
            <person name="Wu L."/>
            <person name="Ma J."/>
        </authorList>
    </citation>
    <scope>NUCLEOTIDE SEQUENCE [LARGE SCALE GENOMIC DNA]</scope>
    <source>
        <strain evidence="9">CGMCC 4.7283</strain>
    </source>
</reference>
<dbReference type="InterPro" id="IPR001690">
    <property type="entry name" value="Autoind_synthase"/>
</dbReference>
<proteinExistence type="inferred from homology"/>
<keyword evidence="2 7" id="KW-0673">Quorum sensing</keyword>
<sequence>MKHSRSTVPAEPAWSAFPDLAPAGDADQVRAAAETKAALPGLMKVDRRQFVQAMGGARASTLSFTNMHTYGELLVRYLKARKDVFIDRLHWSLPNVDGMEFDQYDTPLCRWVIIHEFGEVLAGIRLVPTTARCGTYTYMLRDAQHGLLESIPSDVLFFPAPVEDQIWEASRLFITDHVAAQRRSVVQFLLMQNMILTATGEGARHVIGIVPAVWSRWLRRLGLYAVPVGPRFEIEGTVSQAALFNVADQLAWAQIDMREPG</sequence>
<evidence type="ECO:0000256" key="7">
    <source>
        <dbReference type="PROSITE-ProRule" id="PRU00533"/>
    </source>
</evidence>
<comment type="catalytic activity">
    <reaction evidence="6">
        <text>a fatty acyl-[ACP] + S-adenosyl-L-methionine = an N-acyl-L-homoserine lactone + S-methyl-5'-thioadenosine + holo-[ACP] + H(+)</text>
        <dbReference type="Rhea" id="RHEA:10096"/>
        <dbReference type="Rhea" id="RHEA-COMP:9685"/>
        <dbReference type="Rhea" id="RHEA-COMP:14125"/>
        <dbReference type="ChEBI" id="CHEBI:15378"/>
        <dbReference type="ChEBI" id="CHEBI:17509"/>
        <dbReference type="ChEBI" id="CHEBI:55474"/>
        <dbReference type="ChEBI" id="CHEBI:59789"/>
        <dbReference type="ChEBI" id="CHEBI:64479"/>
        <dbReference type="ChEBI" id="CHEBI:138651"/>
        <dbReference type="EC" id="2.3.1.184"/>
    </reaction>
</comment>
<evidence type="ECO:0000313" key="9">
    <source>
        <dbReference type="Proteomes" id="UP001595973"/>
    </source>
</evidence>
<accession>A0ABV9KBN1</accession>
<keyword evidence="5 7" id="KW-0071">Autoinducer synthesis</keyword>
<dbReference type="PROSITE" id="PS00949">
    <property type="entry name" value="AUTOINDUCER_SYNTH_1"/>
    <property type="match status" value="1"/>
</dbReference>
<dbReference type="Gene3D" id="3.40.630.30">
    <property type="match status" value="1"/>
</dbReference>
<comment type="caution">
    <text evidence="8">The sequence shown here is derived from an EMBL/GenBank/DDBJ whole genome shotgun (WGS) entry which is preliminary data.</text>
</comment>
<keyword evidence="4" id="KW-0949">S-adenosyl-L-methionine</keyword>
<evidence type="ECO:0000256" key="2">
    <source>
        <dbReference type="ARBA" id="ARBA00022654"/>
    </source>
</evidence>
<protein>
    <recommendedName>
        <fullName evidence="1">acyl-homoserine-lactone synthase</fullName>
        <ecNumber evidence="1">2.3.1.184</ecNumber>
    </recommendedName>
</protein>
<dbReference type="InterPro" id="IPR018311">
    <property type="entry name" value="Autoind_synth_CS"/>
</dbReference>
<dbReference type="RefSeq" id="WP_380715700.1">
    <property type="nucleotide sequence ID" value="NZ_JBHSGI010000002.1"/>
</dbReference>
<dbReference type="PANTHER" id="PTHR39322:SF1">
    <property type="entry name" value="ISOVALERYL-HOMOSERINE LACTONE SYNTHASE"/>
    <property type="match status" value="1"/>
</dbReference>
<dbReference type="Pfam" id="PF00765">
    <property type="entry name" value="Autoind_synth"/>
    <property type="match status" value="1"/>
</dbReference>
<evidence type="ECO:0000256" key="3">
    <source>
        <dbReference type="ARBA" id="ARBA00022679"/>
    </source>
</evidence>
<dbReference type="PANTHER" id="PTHR39322">
    <property type="entry name" value="ACYL-HOMOSERINE-LACTONE SYNTHASE"/>
    <property type="match status" value="1"/>
</dbReference>
<dbReference type="EMBL" id="JBHSGI010000002">
    <property type="protein sequence ID" value="MFC4667487.1"/>
    <property type="molecule type" value="Genomic_DNA"/>
</dbReference>
<dbReference type="SUPFAM" id="SSF55729">
    <property type="entry name" value="Acyl-CoA N-acyltransferases (Nat)"/>
    <property type="match status" value="1"/>
</dbReference>
<dbReference type="Proteomes" id="UP001595973">
    <property type="component" value="Unassembled WGS sequence"/>
</dbReference>
<evidence type="ECO:0000256" key="1">
    <source>
        <dbReference type="ARBA" id="ARBA00012340"/>
    </source>
</evidence>
<organism evidence="8 9">
    <name type="scientific">Seohaeicola nanhaiensis</name>
    <dbReference type="NCBI Taxonomy" id="1387282"/>
    <lineage>
        <taxon>Bacteria</taxon>
        <taxon>Pseudomonadati</taxon>
        <taxon>Pseudomonadota</taxon>
        <taxon>Alphaproteobacteria</taxon>
        <taxon>Rhodobacterales</taxon>
        <taxon>Roseobacteraceae</taxon>
        <taxon>Seohaeicola</taxon>
    </lineage>
</organism>
<keyword evidence="3" id="KW-0808">Transferase</keyword>
<name>A0ABV9KBN1_9RHOB</name>
<evidence type="ECO:0000256" key="5">
    <source>
        <dbReference type="ARBA" id="ARBA00022929"/>
    </source>
</evidence>
<evidence type="ECO:0000256" key="4">
    <source>
        <dbReference type="ARBA" id="ARBA00022691"/>
    </source>
</evidence>
<gene>
    <name evidence="8" type="ORF">ACFO5X_02870</name>
</gene>
<evidence type="ECO:0000256" key="6">
    <source>
        <dbReference type="ARBA" id="ARBA00048576"/>
    </source>
</evidence>